<reference evidence="8 9" key="1">
    <citation type="submission" date="2019-03" db="EMBL/GenBank/DDBJ databases">
        <title>Draft genome of Gammaproteobacteria bacterium LSUCC0057, a member of the SAR92 clade.</title>
        <authorList>
            <person name="Lanclos V.C."/>
            <person name="Doiron C."/>
            <person name="Henson M.W."/>
            <person name="Thrash J.C."/>
        </authorList>
    </citation>
    <scope>NUCLEOTIDE SEQUENCE [LARGE SCALE GENOMIC DNA]</scope>
    <source>
        <strain evidence="8 9">LSUCC0057</strain>
    </source>
</reference>
<dbReference type="InterPro" id="IPR000086">
    <property type="entry name" value="NUDIX_hydrolase_dom"/>
</dbReference>
<accession>A0A4Y8UJM0</accession>
<dbReference type="Pfam" id="PF00293">
    <property type="entry name" value="NUDIX"/>
    <property type="match status" value="1"/>
</dbReference>
<comment type="cofactor">
    <cofactor evidence="1 6">
        <name>Mg(2+)</name>
        <dbReference type="ChEBI" id="CHEBI:18420"/>
    </cofactor>
</comment>
<dbReference type="PANTHER" id="PTHR43222">
    <property type="entry name" value="NUDIX HYDROLASE 23"/>
    <property type="match status" value="1"/>
</dbReference>
<dbReference type="GO" id="GO:0017110">
    <property type="term" value="F:nucleoside diphosphate phosphatase activity"/>
    <property type="evidence" value="ECO:0007669"/>
    <property type="project" value="InterPro"/>
</dbReference>
<dbReference type="SUPFAM" id="SSF55811">
    <property type="entry name" value="Nudix"/>
    <property type="match status" value="1"/>
</dbReference>
<proteinExistence type="inferred from homology"/>
<protein>
    <recommendedName>
        <fullName evidence="4 6">Phosphatase NudJ</fullName>
        <ecNumber evidence="6">3.6.1.-</ecNumber>
    </recommendedName>
</protein>
<dbReference type="CDD" id="cd03675">
    <property type="entry name" value="NUDIX_Hydrolase"/>
    <property type="match status" value="1"/>
</dbReference>
<evidence type="ECO:0000256" key="5">
    <source>
        <dbReference type="ARBA" id="ARBA00022801"/>
    </source>
</evidence>
<keyword evidence="9" id="KW-1185">Reference proteome</keyword>
<comment type="caution">
    <text evidence="8">The sequence shown here is derived from an EMBL/GenBank/DDBJ whole genome shotgun (WGS) entry which is preliminary data.</text>
</comment>
<keyword evidence="5 6" id="KW-0378">Hydrolase</keyword>
<dbReference type="GO" id="GO:0017111">
    <property type="term" value="F:ribonucleoside triphosphate phosphatase activity"/>
    <property type="evidence" value="ECO:0007669"/>
    <property type="project" value="InterPro"/>
</dbReference>
<dbReference type="InterPro" id="IPR020084">
    <property type="entry name" value="NUDIX_hydrolase_CS"/>
</dbReference>
<keyword evidence="6" id="KW-0460">Magnesium</keyword>
<dbReference type="PANTHER" id="PTHR43222:SF11">
    <property type="entry name" value="PHOSPHATASE NUDJ"/>
    <property type="match status" value="1"/>
</dbReference>
<evidence type="ECO:0000256" key="2">
    <source>
        <dbReference type="ARBA" id="ARBA00007608"/>
    </source>
</evidence>
<gene>
    <name evidence="6" type="primary">nudJ</name>
    <name evidence="8" type="ORF">E3W66_03440</name>
</gene>
<dbReference type="OrthoDB" id="8594221at2"/>
<dbReference type="Gene3D" id="3.90.79.10">
    <property type="entry name" value="Nucleoside Triphosphate Pyrophosphohydrolase"/>
    <property type="match status" value="1"/>
</dbReference>
<organism evidence="8 9">
    <name type="scientific">Gammaproteobacteria bacterium LSUCC0057</name>
    <dbReference type="NCBI Taxonomy" id="2559237"/>
    <lineage>
        <taxon>Bacteria</taxon>
        <taxon>Pseudomonadati</taxon>
        <taxon>Pseudomonadota</taxon>
        <taxon>Gammaproteobacteria</taxon>
        <taxon>Cellvibrionales</taxon>
        <taxon>Porticoccaceae</taxon>
        <taxon>SAR92 clade</taxon>
    </lineage>
</organism>
<evidence type="ECO:0000256" key="3">
    <source>
        <dbReference type="ARBA" id="ARBA00011245"/>
    </source>
</evidence>
<dbReference type="PROSITE" id="PS51462">
    <property type="entry name" value="NUDIX"/>
    <property type="match status" value="1"/>
</dbReference>
<feature type="domain" description="Nudix hydrolase" evidence="7">
    <location>
        <begin position="22"/>
        <end position="152"/>
    </location>
</feature>
<sequence length="166" mass="19135">MDHSQPNASAEQPDHKWQGQRRIHLTVATIVTDGDRFLLVEESPFGTQLLNQPAGHVEPGEQIIAAAVRETLEETGYLVQLSHFLGHYHYYPEAIPASYHRFCFIADQFQRIDDAVIDSDIDRPVWLSYPEILARREQLRSQLVLDCIDDYLAGVRHPLSQFDRQR</sequence>
<evidence type="ECO:0000256" key="4">
    <source>
        <dbReference type="ARBA" id="ARBA00015552"/>
    </source>
</evidence>
<evidence type="ECO:0000259" key="7">
    <source>
        <dbReference type="PROSITE" id="PS51462"/>
    </source>
</evidence>
<evidence type="ECO:0000313" key="8">
    <source>
        <dbReference type="EMBL" id="TFH69005.1"/>
    </source>
</evidence>
<dbReference type="Proteomes" id="UP000298133">
    <property type="component" value="Unassembled WGS sequence"/>
</dbReference>
<dbReference type="InterPro" id="IPR015797">
    <property type="entry name" value="NUDIX_hydrolase-like_dom_sf"/>
</dbReference>
<name>A0A4Y8UJM0_9GAMM</name>
<comment type="subunit">
    <text evidence="3 6">Monomer.</text>
</comment>
<evidence type="ECO:0000256" key="1">
    <source>
        <dbReference type="ARBA" id="ARBA00001946"/>
    </source>
</evidence>
<dbReference type="AlphaFoldDB" id="A0A4Y8UJM0"/>
<evidence type="ECO:0000313" key="9">
    <source>
        <dbReference type="Proteomes" id="UP000298133"/>
    </source>
</evidence>
<dbReference type="InterPro" id="IPR033713">
    <property type="entry name" value="NudJ"/>
</dbReference>
<comment type="similarity">
    <text evidence="2 6">Belongs to the Nudix hydrolase family. NudJ subfamily.</text>
</comment>
<dbReference type="PROSITE" id="PS00893">
    <property type="entry name" value="NUDIX_BOX"/>
    <property type="match status" value="1"/>
</dbReference>
<evidence type="ECO:0000256" key="6">
    <source>
        <dbReference type="RuleBase" id="RU364043"/>
    </source>
</evidence>
<dbReference type="EMBL" id="SPIA01000001">
    <property type="protein sequence ID" value="TFH69005.1"/>
    <property type="molecule type" value="Genomic_DNA"/>
</dbReference>
<dbReference type="EC" id="3.6.1.-" evidence="6"/>
<dbReference type="GO" id="GO:0004787">
    <property type="term" value="F:thiamine diphosphate phosphatase activity"/>
    <property type="evidence" value="ECO:0007669"/>
    <property type="project" value="InterPro"/>
</dbReference>